<keyword evidence="5" id="KW-1185">Reference proteome</keyword>
<evidence type="ECO:0000256" key="2">
    <source>
        <dbReference type="ARBA" id="ARBA00022441"/>
    </source>
</evidence>
<evidence type="ECO:0000313" key="5">
    <source>
        <dbReference type="Proteomes" id="UP000025227"/>
    </source>
</evidence>
<dbReference type="Gene3D" id="1.25.40.420">
    <property type="match status" value="2"/>
</dbReference>
<organism evidence="5 6">
    <name type="scientific">Haemonchus contortus</name>
    <name type="common">Barber pole worm</name>
    <dbReference type="NCBI Taxonomy" id="6289"/>
    <lineage>
        <taxon>Eukaryota</taxon>
        <taxon>Metazoa</taxon>
        <taxon>Ecdysozoa</taxon>
        <taxon>Nematoda</taxon>
        <taxon>Chromadorea</taxon>
        <taxon>Rhabditida</taxon>
        <taxon>Rhabditina</taxon>
        <taxon>Rhabditomorpha</taxon>
        <taxon>Strongyloidea</taxon>
        <taxon>Trichostrongylidae</taxon>
        <taxon>Haemonchus</taxon>
    </lineage>
</organism>
<dbReference type="PANTHER" id="PTHR24412:SF451">
    <property type="entry name" value="KELCH-LIKE PROTEIN 20"/>
    <property type="match status" value="1"/>
</dbReference>
<dbReference type="WBParaSite" id="HCON_00087890-00001">
    <property type="protein sequence ID" value="HCON_00087890-00001"/>
    <property type="gene ID" value="HCON_00087890"/>
</dbReference>
<accession>A0A7I4YDB8</accession>
<dbReference type="SUPFAM" id="SSF117281">
    <property type="entry name" value="Kelch motif"/>
    <property type="match status" value="1"/>
</dbReference>
<dbReference type="InterPro" id="IPR011705">
    <property type="entry name" value="BACK"/>
</dbReference>
<reference evidence="6" key="1">
    <citation type="submission" date="2020-12" db="UniProtKB">
        <authorList>
            <consortium name="WormBaseParasite"/>
        </authorList>
    </citation>
    <scope>IDENTIFICATION</scope>
    <source>
        <strain evidence="6">MHco3</strain>
    </source>
</reference>
<protein>
    <submittedName>
        <fullName evidence="6">BACK domain-containing protein</fullName>
    </submittedName>
</protein>
<dbReference type="InterPro" id="IPR006652">
    <property type="entry name" value="Kelch_1"/>
</dbReference>
<dbReference type="PANTHER" id="PTHR24412">
    <property type="entry name" value="KELCH PROTEIN"/>
    <property type="match status" value="1"/>
</dbReference>
<dbReference type="AlphaFoldDB" id="A0A7I4YDB8"/>
<dbReference type="Proteomes" id="UP000025227">
    <property type="component" value="Unplaced"/>
</dbReference>
<dbReference type="Pfam" id="PF01344">
    <property type="entry name" value="Kelch_1"/>
    <property type="match status" value="5"/>
</dbReference>
<dbReference type="Pfam" id="PF07707">
    <property type="entry name" value="BACK"/>
    <property type="match status" value="1"/>
</dbReference>
<dbReference type="Gene3D" id="2.120.10.80">
    <property type="entry name" value="Kelch-type beta propeller"/>
    <property type="match status" value="1"/>
</dbReference>
<dbReference type="SMART" id="SM00875">
    <property type="entry name" value="BACK"/>
    <property type="match status" value="1"/>
</dbReference>
<evidence type="ECO:0000313" key="6">
    <source>
        <dbReference type="WBParaSite" id="HCON_00087890-00001"/>
    </source>
</evidence>
<keyword evidence="3" id="KW-0677">Repeat</keyword>
<comment type="pathway">
    <text evidence="1">Protein modification; protein ubiquitination.</text>
</comment>
<sequence length="387" mass="43398">MNAQETCCKFLKRQLRPSNCLGVREFADSHSCRELVRYADNYILRNFQSIIFTEEFHQLPKTKLVQLLSNDKLVVCSEEQLLEHVRLALCRPEFLVNTVSKNALVMTDATCHNIVDEAKNDLILQWSTLECPEMKRRRSRACEVGAEVIYVVGGLRERSVECMDPEGANHEWQYVAPLNQARDLTNVAVVDNFIYAVCGIDGINNLNTVERYNSATDQWTSDVTPCLTRRCALGVAALNDQIYAVGGYDGYIGRTLNIVERYDVRQNKWTSVAPTRSRRARLSVSVLGGCLYAVGGYKKGTALSTVESRRSLAEKYDPRANKWISVTGMSNGGEGLGLAAVNGKLYAIGGYAQSWVEVFDPKANYWKYHSDLNCKHSYPGVAVLQKP</sequence>
<dbReference type="SMART" id="SM00612">
    <property type="entry name" value="Kelch"/>
    <property type="match status" value="5"/>
</dbReference>
<feature type="domain" description="BACK" evidence="4">
    <location>
        <begin position="20"/>
        <end position="100"/>
    </location>
</feature>
<evidence type="ECO:0000256" key="1">
    <source>
        <dbReference type="ARBA" id="ARBA00004906"/>
    </source>
</evidence>
<proteinExistence type="predicted"/>
<evidence type="ECO:0000256" key="3">
    <source>
        <dbReference type="ARBA" id="ARBA00022737"/>
    </source>
</evidence>
<dbReference type="InterPro" id="IPR015915">
    <property type="entry name" value="Kelch-typ_b-propeller"/>
</dbReference>
<keyword evidence="2" id="KW-0880">Kelch repeat</keyword>
<dbReference type="OrthoDB" id="45365at2759"/>
<evidence type="ECO:0000259" key="4">
    <source>
        <dbReference type="SMART" id="SM00875"/>
    </source>
</evidence>
<name>A0A7I4YDB8_HAECO</name>